<dbReference type="EMBL" id="BARS01023043">
    <property type="protein sequence ID" value="GAG06950.1"/>
    <property type="molecule type" value="Genomic_DNA"/>
</dbReference>
<name>X0UMT6_9ZZZZ</name>
<comment type="caution">
    <text evidence="1">The sequence shown here is derived from an EMBL/GenBank/DDBJ whole genome shotgun (WGS) entry which is preliminary data.</text>
</comment>
<protein>
    <submittedName>
        <fullName evidence="1">Uncharacterized protein</fullName>
    </submittedName>
</protein>
<reference evidence="1" key="1">
    <citation type="journal article" date="2014" name="Front. Microbiol.">
        <title>High frequency of phylogenetically diverse reductive dehalogenase-homologous genes in deep subseafloor sedimentary metagenomes.</title>
        <authorList>
            <person name="Kawai M."/>
            <person name="Futagami T."/>
            <person name="Toyoda A."/>
            <person name="Takaki Y."/>
            <person name="Nishi S."/>
            <person name="Hori S."/>
            <person name="Arai W."/>
            <person name="Tsubouchi T."/>
            <person name="Morono Y."/>
            <person name="Uchiyama I."/>
            <person name="Ito T."/>
            <person name="Fujiyama A."/>
            <person name="Inagaki F."/>
            <person name="Takami H."/>
        </authorList>
    </citation>
    <scope>NUCLEOTIDE SEQUENCE</scope>
    <source>
        <strain evidence="1">Expedition CK06-06</strain>
    </source>
</reference>
<accession>X0UMT6</accession>
<feature type="non-terminal residue" evidence="1">
    <location>
        <position position="1"/>
    </location>
</feature>
<organism evidence="1">
    <name type="scientific">marine sediment metagenome</name>
    <dbReference type="NCBI Taxonomy" id="412755"/>
    <lineage>
        <taxon>unclassified sequences</taxon>
        <taxon>metagenomes</taxon>
        <taxon>ecological metagenomes</taxon>
    </lineage>
</organism>
<evidence type="ECO:0000313" key="1">
    <source>
        <dbReference type="EMBL" id="GAG06950.1"/>
    </source>
</evidence>
<gene>
    <name evidence="1" type="ORF">S01H1_36743</name>
</gene>
<sequence>PLVDFDTRDTRALFNTLRQTVQSSLTSGQQ</sequence>
<proteinExistence type="predicted"/>
<dbReference type="AlphaFoldDB" id="X0UMT6"/>